<dbReference type="InterPro" id="IPR036390">
    <property type="entry name" value="WH_DNA-bd_sf"/>
</dbReference>
<dbReference type="HAMAP" id="MF_00978">
    <property type="entry name" value="Bifunct_BirA"/>
    <property type="match status" value="1"/>
</dbReference>
<dbReference type="PANTHER" id="PTHR12835:SF5">
    <property type="entry name" value="BIOTIN--PROTEIN LIGASE"/>
    <property type="match status" value="1"/>
</dbReference>
<dbReference type="GO" id="GO:0004077">
    <property type="term" value="F:biotin--[biotin carboxyl-carrier protein] ligase activity"/>
    <property type="evidence" value="ECO:0007669"/>
    <property type="project" value="UniProtKB-UniRule"/>
</dbReference>
<dbReference type="InterPro" id="IPR003142">
    <property type="entry name" value="BPL_C"/>
</dbReference>
<dbReference type="InterPro" id="IPR008988">
    <property type="entry name" value="Transcriptional_repressor_C"/>
</dbReference>
<dbReference type="GO" id="GO:0005737">
    <property type="term" value="C:cytoplasm"/>
    <property type="evidence" value="ECO:0007669"/>
    <property type="project" value="TreeGrafter"/>
</dbReference>
<sequence length="319" mass="35659">MRSKLLQLLRQTNGYISGQEISKQLGISRTAVWKHMEELRKNGYELEAVPRKGYRLLNDPNRAGEDEIKAKLQTQTLGQEIIYKNEVTSTQEEAHEAARKGAAEGTIIVADRQLKGKGRLGRKWESPPGSGLWFSLILRPPIPPQEAPQLTLLTAVAVTEAVTEATGLQPQIKWPNDILLNGKKVAGILTEMQSDPDRIQAVIVGIGININQMEFPEELSDIATSLKQESEGTTYSRADFIAILLSRYEYWYHHYLKHGFLDVKKRWEALTFTIGKKIKATTVTKTLIGTAVGITDDGVLLLKKEDGEIEHIYSADISL</sequence>
<evidence type="ECO:0000259" key="7">
    <source>
        <dbReference type="PROSITE" id="PS51733"/>
    </source>
</evidence>
<dbReference type="GO" id="GO:0009249">
    <property type="term" value="P:protein lipoylation"/>
    <property type="evidence" value="ECO:0007669"/>
    <property type="project" value="UniProtKB-ARBA"/>
</dbReference>
<comment type="similarity">
    <text evidence="6">Belongs to the biotin--protein ligase family.</text>
</comment>
<evidence type="ECO:0000313" key="9">
    <source>
        <dbReference type="Proteomes" id="UP000199516"/>
    </source>
</evidence>
<feature type="domain" description="BPL/LPL catalytic" evidence="7">
    <location>
        <begin position="66"/>
        <end position="256"/>
    </location>
</feature>
<reference evidence="8 9" key="1">
    <citation type="submission" date="2016-10" db="EMBL/GenBank/DDBJ databases">
        <authorList>
            <person name="de Groot N.N."/>
        </authorList>
    </citation>
    <scope>NUCLEOTIDE SEQUENCE [LARGE SCALE GENOMIC DNA]</scope>
    <source>
        <strain evidence="8 9">DSM 23995</strain>
    </source>
</reference>
<dbReference type="CDD" id="cd00090">
    <property type="entry name" value="HTH_ARSR"/>
    <property type="match status" value="1"/>
</dbReference>
<dbReference type="GO" id="GO:0005524">
    <property type="term" value="F:ATP binding"/>
    <property type="evidence" value="ECO:0007669"/>
    <property type="project" value="UniProtKB-UniRule"/>
</dbReference>
<keyword evidence="6" id="KW-0678">Repressor</keyword>
<dbReference type="SUPFAM" id="SSF50037">
    <property type="entry name" value="C-terminal domain of transcriptional repressors"/>
    <property type="match status" value="1"/>
</dbReference>
<dbReference type="SUPFAM" id="SSF46785">
    <property type="entry name" value="Winged helix' DNA-binding domain"/>
    <property type="match status" value="1"/>
</dbReference>
<evidence type="ECO:0000256" key="2">
    <source>
        <dbReference type="ARBA" id="ARBA00022741"/>
    </source>
</evidence>
<dbReference type="CDD" id="cd16442">
    <property type="entry name" value="BPL"/>
    <property type="match status" value="1"/>
</dbReference>
<evidence type="ECO:0000256" key="3">
    <source>
        <dbReference type="ARBA" id="ARBA00022840"/>
    </source>
</evidence>
<evidence type="ECO:0000313" key="8">
    <source>
        <dbReference type="EMBL" id="SFE34484.1"/>
    </source>
</evidence>
<evidence type="ECO:0000256" key="1">
    <source>
        <dbReference type="ARBA" id="ARBA00022598"/>
    </source>
</evidence>
<dbReference type="InterPro" id="IPR011991">
    <property type="entry name" value="ArsR-like_HTH"/>
</dbReference>
<dbReference type="EMBL" id="FONT01000001">
    <property type="protein sequence ID" value="SFE34484.1"/>
    <property type="molecule type" value="Genomic_DNA"/>
</dbReference>
<name>A0A1I1ZRW5_9BACI</name>
<dbReference type="RefSeq" id="WP_091656677.1">
    <property type="nucleotide sequence ID" value="NZ_FONT01000001.1"/>
</dbReference>
<dbReference type="GO" id="GO:0016740">
    <property type="term" value="F:transferase activity"/>
    <property type="evidence" value="ECO:0007669"/>
    <property type="project" value="UniProtKB-ARBA"/>
</dbReference>
<dbReference type="EC" id="6.3.4.15" evidence="6"/>
<dbReference type="OrthoDB" id="9807064at2"/>
<dbReference type="Proteomes" id="UP000199516">
    <property type="component" value="Unassembled WGS sequence"/>
</dbReference>
<dbReference type="Pfam" id="PF03099">
    <property type="entry name" value="BPL_LplA_LipB"/>
    <property type="match status" value="1"/>
</dbReference>
<comment type="caution">
    <text evidence="6">Lacks conserved residue(s) required for the propagation of feature annotation.</text>
</comment>
<feature type="binding site" evidence="6">
    <location>
        <position position="184"/>
    </location>
    <ligand>
        <name>biotin</name>
        <dbReference type="ChEBI" id="CHEBI:57586"/>
    </ligand>
</feature>
<comment type="catalytic activity">
    <reaction evidence="6">
        <text>biotin + L-lysyl-[protein] + ATP = N(6)-biotinyl-L-lysyl-[protein] + AMP + diphosphate + H(+)</text>
        <dbReference type="Rhea" id="RHEA:11756"/>
        <dbReference type="Rhea" id="RHEA-COMP:9752"/>
        <dbReference type="Rhea" id="RHEA-COMP:10505"/>
        <dbReference type="ChEBI" id="CHEBI:15378"/>
        <dbReference type="ChEBI" id="CHEBI:29969"/>
        <dbReference type="ChEBI" id="CHEBI:30616"/>
        <dbReference type="ChEBI" id="CHEBI:33019"/>
        <dbReference type="ChEBI" id="CHEBI:57586"/>
        <dbReference type="ChEBI" id="CHEBI:83144"/>
        <dbReference type="ChEBI" id="CHEBI:456215"/>
        <dbReference type="EC" id="6.3.4.15"/>
    </reaction>
</comment>
<dbReference type="AlphaFoldDB" id="A0A1I1ZRW5"/>
<dbReference type="InterPro" id="IPR013196">
    <property type="entry name" value="HTH_11"/>
</dbReference>
<dbReference type="InterPro" id="IPR036388">
    <property type="entry name" value="WH-like_DNA-bd_sf"/>
</dbReference>
<keyword evidence="1 6" id="KW-0436">Ligase</keyword>
<gene>
    <name evidence="6" type="primary">birA</name>
    <name evidence="8" type="ORF">SAMN05192532_101413</name>
</gene>
<accession>A0A1I1ZRW5</accession>
<evidence type="ECO:0000256" key="4">
    <source>
        <dbReference type="ARBA" id="ARBA00023125"/>
    </source>
</evidence>
<evidence type="ECO:0000256" key="5">
    <source>
        <dbReference type="ARBA" id="ARBA00023267"/>
    </source>
</evidence>
<dbReference type="Pfam" id="PF02237">
    <property type="entry name" value="BPL_C"/>
    <property type="match status" value="1"/>
</dbReference>
<feature type="binding site" evidence="6">
    <location>
        <position position="113"/>
    </location>
    <ligand>
        <name>biotin</name>
        <dbReference type="ChEBI" id="CHEBI:57586"/>
    </ligand>
</feature>
<keyword evidence="6" id="KW-0804">Transcription</keyword>
<evidence type="ECO:0000256" key="6">
    <source>
        <dbReference type="HAMAP-Rule" id="MF_00978"/>
    </source>
</evidence>
<keyword evidence="4 6" id="KW-0238">DNA-binding</keyword>
<dbReference type="NCBIfam" id="TIGR00121">
    <property type="entry name" value="birA_ligase"/>
    <property type="match status" value="1"/>
</dbReference>
<keyword evidence="3 6" id="KW-0067">ATP-binding</keyword>
<proteinExistence type="inferred from homology"/>
<dbReference type="InterPro" id="IPR004143">
    <property type="entry name" value="BPL_LPL_catalytic"/>
</dbReference>
<keyword evidence="2 6" id="KW-0547">Nucleotide-binding</keyword>
<feature type="DNA-binding region" description="H-T-H motif" evidence="6">
    <location>
        <begin position="18"/>
        <end position="37"/>
    </location>
</feature>
<dbReference type="Gene3D" id="3.30.930.10">
    <property type="entry name" value="Bira Bifunctional Protein, Domain 2"/>
    <property type="match status" value="1"/>
</dbReference>
<dbReference type="InterPro" id="IPR030855">
    <property type="entry name" value="Bifunct_BirA"/>
</dbReference>
<dbReference type="InterPro" id="IPR004408">
    <property type="entry name" value="Biotin_CoA_COase_ligase"/>
</dbReference>
<dbReference type="PANTHER" id="PTHR12835">
    <property type="entry name" value="BIOTIN PROTEIN LIGASE"/>
    <property type="match status" value="1"/>
</dbReference>
<dbReference type="Gene3D" id="1.10.10.10">
    <property type="entry name" value="Winged helix-like DNA-binding domain superfamily/Winged helix DNA-binding domain"/>
    <property type="match status" value="1"/>
</dbReference>
<dbReference type="InterPro" id="IPR045864">
    <property type="entry name" value="aa-tRNA-synth_II/BPL/LPL"/>
</dbReference>
<dbReference type="GO" id="GO:0003677">
    <property type="term" value="F:DNA binding"/>
    <property type="evidence" value="ECO:0007669"/>
    <property type="project" value="UniProtKB-UniRule"/>
</dbReference>
<dbReference type="PROSITE" id="PS51733">
    <property type="entry name" value="BPL_LPL_CATALYTIC"/>
    <property type="match status" value="1"/>
</dbReference>
<keyword evidence="6" id="KW-0805">Transcription regulation</keyword>
<organism evidence="8 9">
    <name type="scientific">Alteribacillus iranensis</name>
    <dbReference type="NCBI Taxonomy" id="930128"/>
    <lineage>
        <taxon>Bacteria</taxon>
        <taxon>Bacillati</taxon>
        <taxon>Bacillota</taxon>
        <taxon>Bacilli</taxon>
        <taxon>Bacillales</taxon>
        <taxon>Bacillaceae</taxon>
        <taxon>Alteribacillus</taxon>
    </lineage>
</organism>
<keyword evidence="9" id="KW-1185">Reference proteome</keyword>
<dbReference type="SUPFAM" id="SSF55681">
    <property type="entry name" value="Class II aaRS and biotin synthetases"/>
    <property type="match status" value="1"/>
</dbReference>
<dbReference type="STRING" id="930128.SAMN05192532_101413"/>
<comment type="function">
    <text evidence="6">Acts both as a biotin--[acetyl-CoA-carboxylase] ligase and a repressor.</text>
</comment>
<dbReference type="Pfam" id="PF08279">
    <property type="entry name" value="HTH_11"/>
    <property type="match status" value="1"/>
</dbReference>
<keyword evidence="5 6" id="KW-0092">Biotin</keyword>
<dbReference type="Gene3D" id="2.30.30.100">
    <property type="match status" value="1"/>
</dbReference>
<dbReference type="GO" id="GO:0006355">
    <property type="term" value="P:regulation of DNA-templated transcription"/>
    <property type="evidence" value="ECO:0007669"/>
    <property type="project" value="UniProtKB-UniRule"/>
</dbReference>
<protein>
    <recommendedName>
        <fullName evidence="6">Bifunctional ligase/repressor BirA</fullName>
    </recommendedName>
    <alternativeName>
        <fullName evidence="6">Biotin--[acetyl-CoA-carboxylase] ligase</fullName>
        <ecNumber evidence="6">6.3.4.15</ecNumber>
    </alternativeName>
    <alternativeName>
        <fullName evidence="6">Biotin--protein ligase</fullName>
    </alternativeName>
    <alternativeName>
        <fullName evidence="6">Biotin-[acetyl-CoA carboxylase] synthetase</fullName>
    </alternativeName>
</protein>